<dbReference type="SUPFAM" id="SSF46689">
    <property type="entry name" value="Homeodomain-like"/>
    <property type="match status" value="1"/>
</dbReference>
<dbReference type="InterPro" id="IPR011006">
    <property type="entry name" value="CheY-like_superfamily"/>
</dbReference>
<evidence type="ECO:0000256" key="4">
    <source>
        <dbReference type="ARBA" id="ARBA00023012"/>
    </source>
</evidence>
<evidence type="ECO:0000259" key="9">
    <source>
        <dbReference type="PROSITE" id="PS01124"/>
    </source>
</evidence>
<dbReference type="PANTHER" id="PTHR42713:SF3">
    <property type="entry name" value="TRANSCRIPTIONAL REGULATORY PROTEIN HPTR"/>
    <property type="match status" value="1"/>
</dbReference>
<keyword evidence="2" id="KW-0963">Cytoplasm</keyword>
<evidence type="ECO:0000259" key="10">
    <source>
        <dbReference type="PROSITE" id="PS50110"/>
    </source>
</evidence>
<feature type="domain" description="HTH araC/xylS-type" evidence="9">
    <location>
        <begin position="297"/>
        <end position="396"/>
    </location>
</feature>
<dbReference type="Pfam" id="PF12833">
    <property type="entry name" value="HTH_18"/>
    <property type="match status" value="1"/>
</dbReference>
<comment type="caution">
    <text evidence="11">The sequence shown here is derived from an EMBL/GenBank/DDBJ whole genome shotgun (WGS) entry which is preliminary data.</text>
</comment>
<name>A0ABW9XQE1_9BACL</name>
<keyword evidence="6" id="KW-0238">DNA-binding</keyword>
<evidence type="ECO:0000256" key="3">
    <source>
        <dbReference type="ARBA" id="ARBA00022553"/>
    </source>
</evidence>
<dbReference type="InterPro" id="IPR051552">
    <property type="entry name" value="HptR"/>
</dbReference>
<feature type="modified residue" description="4-aspartylphosphate" evidence="8">
    <location>
        <position position="58"/>
    </location>
</feature>
<comment type="subcellular location">
    <subcellularLocation>
        <location evidence="1">Cytoplasm</location>
    </subcellularLocation>
</comment>
<dbReference type="InterPro" id="IPR001789">
    <property type="entry name" value="Sig_transdc_resp-reg_receiver"/>
</dbReference>
<dbReference type="SMART" id="SM00342">
    <property type="entry name" value="HTH_ARAC"/>
    <property type="match status" value="1"/>
</dbReference>
<evidence type="ECO:0000256" key="2">
    <source>
        <dbReference type="ARBA" id="ARBA00022490"/>
    </source>
</evidence>
<dbReference type="InterPro" id="IPR009057">
    <property type="entry name" value="Homeodomain-like_sf"/>
</dbReference>
<keyword evidence="5" id="KW-0805">Transcription regulation</keyword>
<dbReference type="CDD" id="cd17536">
    <property type="entry name" value="REC_YesN-like"/>
    <property type="match status" value="1"/>
</dbReference>
<dbReference type="Pfam" id="PF00072">
    <property type="entry name" value="Response_reg"/>
    <property type="match status" value="1"/>
</dbReference>
<dbReference type="Gene3D" id="1.10.10.60">
    <property type="entry name" value="Homeodomain-like"/>
    <property type="match status" value="2"/>
</dbReference>
<dbReference type="SMART" id="SM00448">
    <property type="entry name" value="REC"/>
    <property type="match status" value="1"/>
</dbReference>
<dbReference type="RefSeq" id="WP_161743391.1">
    <property type="nucleotide sequence ID" value="NZ_JAAAMV010000007.1"/>
</dbReference>
<reference evidence="11 12" key="1">
    <citation type="submission" date="2020-01" db="EMBL/GenBank/DDBJ databases">
        <title>Paenibacillus soybeanensis sp. nov. isolated from the nodules of soybean (Glycine max(L.) Merr).</title>
        <authorList>
            <person name="Wang H."/>
        </authorList>
    </citation>
    <scope>NUCLEOTIDE SEQUENCE [LARGE SCALE GENOMIC DNA]</scope>
    <source>
        <strain evidence="11 12">T1</strain>
    </source>
</reference>
<dbReference type="EMBL" id="JAAAMV010000007">
    <property type="protein sequence ID" value="NBD24599.1"/>
    <property type="molecule type" value="Genomic_DNA"/>
</dbReference>
<dbReference type="PROSITE" id="PS00041">
    <property type="entry name" value="HTH_ARAC_FAMILY_1"/>
    <property type="match status" value="1"/>
</dbReference>
<gene>
    <name evidence="11" type="ORF">GT019_12015</name>
</gene>
<dbReference type="PROSITE" id="PS01124">
    <property type="entry name" value="HTH_ARAC_FAMILY_2"/>
    <property type="match status" value="1"/>
</dbReference>
<dbReference type="PRINTS" id="PR00032">
    <property type="entry name" value="HTHARAC"/>
</dbReference>
<keyword evidence="4" id="KW-0902">Two-component regulatory system</keyword>
<dbReference type="PROSITE" id="PS50110">
    <property type="entry name" value="RESPONSE_REGULATORY"/>
    <property type="match status" value="1"/>
</dbReference>
<dbReference type="InterPro" id="IPR018062">
    <property type="entry name" value="HTH_AraC-typ_CS"/>
</dbReference>
<dbReference type="InterPro" id="IPR020449">
    <property type="entry name" value="Tscrpt_reg_AraC-type_HTH"/>
</dbReference>
<keyword evidence="12" id="KW-1185">Reference proteome</keyword>
<dbReference type="SUPFAM" id="SSF52172">
    <property type="entry name" value="CheY-like"/>
    <property type="match status" value="1"/>
</dbReference>
<evidence type="ECO:0000256" key="7">
    <source>
        <dbReference type="ARBA" id="ARBA00023163"/>
    </source>
</evidence>
<dbReference type="InterPro" id="IPR018060">
    <property type="entry name" value="HTH_AraC"/>
</dbReference>
<evidence type="ECO:0000313" key="12">
    <source>
        <dbReference type="Proteomes" id="UP000665561"/>
    </source>
</evidence>
<evidence type="ECO:0000313" key="11">
    <source>
        <dbReference type="EMBL" id="NBD24599.1"/>
    </source>
</evidence>
<dbReference type="Proteomes" id="UP000665561">
    <property type="component" value="Unassembled WGS sequence"/>
</dbReference>
<evidence type="ECO:0000256" key="1">
    <source>
        <dbReference type="ARBA" id="ARBA00004496"/>
    </source>
</evidence>
<dbReference type="PANTHER" id="PTHR42713">
    <property type="entry name" value="HISTIDINE KINASE-RELATED"/>
    <property type="match status" value="1"/>
</dbReference>
<evidence type="ECO:0000256" key="6">
    <source>
        <dbReference type="ARBA" id="ARBA00023125"/>
    </source>
</evidence>
<feature type="domain" description="Response regulatory" evidence="10">
    <location>
        <begin position="6"/>
        <end position="123"/>
    </location>
</feature>
<organism evidence="11 12">
    <name type="scientific">Paenibacillus glycinis</name>
    <dbReference type="NCBI Taxonomy" id="2697035"/>
    <lineage>
        <taxon>Bacteria</taxon>
        <taxon>Bacillati</taxon>
        <taxon>Bacillota</taxon>
        <taxon>Bacilli</taxon>
        <taxon>Bacillales</taxon>
        <taxon>Paenibacillaceae</taxon>
        <taxon>Paenibacillus</taxon>
    </lineage>
</organism>
<keyword evidence="3 8" id="KW-0597">Phosphoprotein</keyword>
<sequence length="397" mass="45563">MTRTWKVLIADDESIIREGIRSSVPWDDLRLKVVGEAEDGEEALELAVEKQVNILLVDLSMPIMNGLALIRHLREQLPKCKIVIITGHDEFNYAYEAIKLEVDDYILKPVNPDMLGEVLARVVQKLEETTVNEELLQMASKQIDKHFALLRERFCLEWIKGELGEAEIREQLSFLRIPGEEPDYVGVVRWPEQSKGKAFFSEKDRQLLLFAIENIMEEHLEPFTTVHFRDHVGLIVVLIWGKPQETVFRRIEADVAGYLKIEIVASYRHGSSGDVPSLYLEARASVNRETRLSPFVRRTKEIISDRYEDRDLSLEGIAGELNVSAVYLSRIFKQGMGTSFVSMLTAARMKEAIRLLNETDLAIHEIAEKTGYESQHYFSTAFKKTTGLPPNQYRKRN</sequence>
<evidence type="ECO:0000256" key="8">
    <source>
        <dbReference type="PROSITE-ProRule" id="PRU00169"/>
    </source>
</evidence>
<protein>
    <submittedName>
        <fullName evidence="11">Response regulator</fullName>
    </submittedName>
</protein>
<dbReference type="Gene3D" id="3.40.50.2300">
    <property type="match status" value="1"/>
</dbReference>
<keyword evidence="7" id="KW-0804">Transcription</keyword>
<accession>A0ABW9XQE1</accession>
<evidence type="ECO:0000256" key="5">
    <source>
        <dbReference type="ARBA" id="ARBA00023015"/>
    </source>
</evidence>
<proteinExistence type="predicted"/>